<evidence type="ECO:0000256" key="1">
    <source>
        <dbReference type="SAM" id="Phobius"/>
    </source>
</evidence>
<proteinExistence type="predicted"/>
<evidence type="ECO:0000313" key="3">
    <source>
        <dbReference type="EMBL" id="GEZ61522.1"/>
    </source>
</evidence>
<dbReference type="Pfam" id="PF13962">
    <property type="entry name" value="PGG"/>
    <property type="match status" value="1"/>
</dbReference>
<comment type="caution">
    <text evidence="3">The sequence shown here is derived from an EMBL/GenBank/DDBJ whole genome shotgun (WGS) entry which is preliminary data.</text>
</comment>
<keyword evidence="1" id="KW-0812">Transmembrane</keyword>
<feature type="transmembrane region" description="Helical" evidence="1">
    <location>
        <begin position="273"/>
        <end position="299"/>
    </location>
</feature>
<dbReference type="PANTHER" id="PTHR24177">
    <property type="entry name" value="CASKIN"/>
    <property type="match status" value="1"/>
</dbReference>
<dbReference type="GO" id="GO:0016020">
    <property type="term" value="C:membrane"/>
    <property type="evidence" value="ECO:0007669"/>
    <property type="project" value="TreeGrafter"/>
</dbReference>
<evidence type="ECO:0000259" key="2">
    <source>
        <dbReference type="Pfam" id="PF13962"/>
    </source>
</evidence>
<protein>
    <recommendedName>
        <fullName evidence="2">PGG domain-containing protein</fullName>
    </recommendedName>
</protein>
<name>A0A699IJM5_TANCI</name>
<feature type="transmembrane region" description="Helical" evidence="1">
    <location>
        <begin position="563"/>
        <end position="587"/>
    </location>
</feature>
<gene>
    <name evidence="3" type="ORF">Tci_533495</name>
</gene>
<dbReference type="EMBL" id="BKCJ010300849">
    <property type="protein sequence ID" value="GEZ61522.1"/>
    <property type="molecule type" value="Genomic_DNA"/>
</dbReference>
<dbReference type="InterPro" id="IPR026961">
    <property type="entry name" value="PGG_dom"/>
</dbReference>
<keyword evidence="1" id="KW-0472">Membrane</keyword>
<reference evidence="3" key="1">
    <citation type="journal article" date="2019" name="Sci. Rep.">
        <title>Draft genome of Tanacetum cinerariifolium, the natural source of mosquito coil.</title>
        <authorList>
            <person name="Yamashiro T."/>
            <person name="Shiraishi A."/>
            <person name="Satake H."/>
            <person name="Nakayama K."/>
        </authorList>
    </citation>
    <scope>NUCLEOTIDE SEQUENCE</scope>
</reference>
<keyword evidence="1" id="KW-1133">Transmembrane helix</keyword>
<feature type="domain" description="PGG" evidence="2">
    <location>
        <begin position="484"/>
        <end position="554"/>
    </location>
</feature>
<accession>A0A699IJM5</accession>
<dbReference type="PANTHER" id="PTHR24177:SF475">
    <property type="entry name" value="ANKYRIN REPEAT-CONTAINING DOMAIN, PGG DOMAIN PROTEIN-RELATED"/>
    <property type="match status" value="1"/>
</dbReference>
<organism evidence="3">
    <name type="scientific">Tanacetum cinerariifolium</name>
    <name type="common">Dalmatian daisy</name>
    <name type="synonym">Chrysanthemum cinerariifolium</name>
    <dbReference type="NCBI Taxonomy" id="118510"/>
    <lineage>
        <taxon>Eukaryota</taxon>
        <taxon>Viridiplantae</taxon>
        <taxon>Streptophyta</taxon>
        <taxon>Embryophyta</taxon>
        <taxon>Tracheophyta</taxon>
        <taxon>Spermatophyta</taxon>
        <taxon>Magnoliopsida</taxon>
        <taxon>eudicotyledons</taxon>
        <taxon>Gunneridae</taxon>
        <taxon>Pentapetalae</taxon>
        <taxon>asterids</taxon>
        <taxon>campanulids</taxon>
        <taxon>Asterales</taxon>
        <taxon>Asteraceae</taxon>
        <taxon>Asteroideae</taxon>
        <taxon>Anthemideae</taxon>
        <taxon>Anthemidinae</taxon>
        <taxon>Tanacetum</taxon>
    </lineage>
</organism>
<sequence length="625" mass="71863">MAKSSNVHDDVSASKEESEYFSASNVNVANFVSVKLSGQSNYHIWKAQMLSLLDHLIIRDIVENRENWLKSKSADFAKKYDILLKGWILGSLSEEALKHLDYSADAQTIWVTLANEYCFRGYPTVKLSGCSNYHIWKTQMLSLMDELMIRWILGSVSEEVLRHLDYSADAQSVWVTLEDEYCLRGNKIALAFKLYKLHLESTERSTNKVLMAITRNFPSDVGIGVALIYPSWENACKNIVKRSTLLFYSFEYLNCHMLLLVPIAVLYPLYQLILLFISLLLQPFYMLYALMWKVLATVVPIMDIEQRKKEYEEVHSFLDETVRHMDGYFNFKENLFYRSLFYSPMVFEAVRLDEYEVLRLVIHHFNQTIQYTTESHNIIQLAIRHRSEKVYNHIFYPLIKQKKSHRVMTDYSGNNLLHLVGKLAPSDVLSRTTGAALQLQRELQRHKEVKKFMEPMQLNDLNADDETPDMVFTREHANLVKDGEKWLKGTAESCIITAALIVTIVFAAAITVPGGSNQETGIPLFRKQIAFTVFAISDAFSVFSAATSLAILFLVFCDQRLWVLAPIGVSTCMPITAIVTLQLPLVVELYRSTYSSRFEHLKTQYFWLKTSIHAAITDLRTPSFG</sequence>
<feature type="transmembrane region" description="Helical" evidence="1">
    <location>
        <begin position="532"/>
        <end position="556"/>
    </location>
</feature>
<dbReference type="AlphaFoldDB" id="A0A699IJM5"/>
<feature type="transmembrane region" description="Helical" evidence="1">
    <location>
        <begin position="494"/>
        <end position="512"/>
    </location>
</feature>
<feature type="transmembrane region" description="Helical" evidence="1">
    <location>
        <begin position="245"/>
        <end position="267"/>
    </location>
</feature>